<evidence type="ECO:0000259" key="1">
    <source>
        <dbReference type="Pfam" id="PF01558"/>
    </source>
</evidence>
<accession>A0ABS6E445</accession>
<dbReference type="InterPro" id="IPR052554">
    <property type="entry name" value="2-oxoglutarate_synth_KorC"/>
</dbReference>
<proteinExistence type="predicted"/>
<protein>
    <submittedName>
        <fullName evidence="2">2-oxoacid:acceptor oxidoreductase family protein</fullName>
    </submittedName>
</protein>
<dbReference type="Proteomes" id="UP000749471">
    <property type="component" value="Unassembled WGS sequence"/>
</dbReference>
<dbReference type="Pfam" id="PF01558">
    <property type="entry name" value="POR"/>
    <property type="match status" value="1"/>
</dbReference>
<dbReference type="EMBL" id="JAHLPM010000004">
    <property type="protein sequence ID" value="MBU5437591.1"/>
    <property type="molecule type" value="Genomic_DNA"/>
</dbReference>
<sequence>MERQELRLSGSGGQGLILAGIILAEAALHDGKNVVQSQSYGPEARGGASKAEVIISQKEINYPKVEDCDILLSLTQVACNKYIDSLKSGGILILDSSVTIKPEREDIVVYTVPILETASESLGKPMVANIVALGSIFELTKVVSRDSLEKAVLARVPRGTEELNKQALEEGFNLIKNHKEVCYGEVC</sequence>
<dbReference type="PANTHER" id="PTHR42730">
    <property type="entry name" value="2-OXOGLUTARATE SYNTHASE SUBUNIT KORC"/>
    <property type="match status" value="1"/>
</dbReference>
<name>A0ABS6E445_9FIRM</name>
<evidence type="ECO:0000313" key="3">
    <source>
        <dbReference type="Proteomes" id="UP000749471"/>
    </source>
</evidence>
<keyword evidence="3" id="KW-1185">Reference proteome</keyword>
<dbReference type="InterPro" id="IPR019752">
    <property type="entry name" value="Pyrv/ketoisovalerate_OxRed_cat"/>
</dbReference>
<organism evidence="2 3">
    <name type="scientific">Tissierella simiarum</name>
    <dbReference type="NCBI Taxonomy" id="2841534"/>
    <lineage>
        <taxon>Bacteria</taxon>
        <taxon>Bacillati</taxon>
        <taxon>Bacillota</taxon>
        <taxon>Tissierellia</taxon>
        <taxon>Tissierellales</taxon>
        <taxon>Tissierellaceae</taxon>
        <taxon>Tissierella</taxon>
    </lineage>
</organism>
<evidence type="ECO:0000313" key="2">
    <source>
        <dbReference type="EMBL" id="MBU5437591.1"/>
    </source>
</evidence>
<gene>
    <name evidence="2" type="ORF">KQI42_06210</name>
</gene>
<feature type="domain" description="Pyruvate/ketoisovalerate oxidoreductase catalytic" evidence="1">
    <location>
        <begin position="12"/>
        <end position="172"/>
    </location>
</feature>
<dbReference type="PANTHER" id="PTHR42730:SF1">
    <property type="entry name" value="2-OXOGLUTARATE SYNTHASE SUBUNIT KORC"/>
    <property type="match status" value="1"/>
</dbReference>
<comment type="caution">
    <text evidence="2">The sequence shown here is derived from an EMBL/GenBank/DDBJ whole genome shotgun (WGS) entry which is preliminary data.</text>
</comment>
<reference evidence="2 3" key="1">
    <citation type="submission" date="2021-06" db="EMBL/GenBank/DDBJ databases">
        <authorList>
            <person name="Sun Q."/>
            <person name="Li D."/>
        </authorList>
    </citation>
    <scope>NUCLEOTIDE SEQUENCE [LARGE SCALE GENOMIC DNA]</scope>
    <source>
        <strain evidence="2 3">MSJ-40</strain>
    </source>
</reference>
<dbReference type="RefSeq" id="WP_216517854.1">
    <property type="nucleotide sequence ID" value="NZ_JAHLPM010000004.1"/>
</dbReference>